<feature type="region of interest" description="Disordered" evidence="5">
    <location>
        <begin position="843"/>
        <end position="866"/>
    </location>
</feature>
<dbReference type="InterPro" id="IPR036734">
    <property type="entry name" value="Neur_chan_lig-bd_sf"/>
</dbReference>
<feature type="region of interest" description="Disordered" evidence="5">
    <location>
        <begin position="353"/>
        <end position="397"/>
    </location>
</feature>
<evidence type="ECO:0000256" key="4">
    <source>
        <dbReference type="ARBA" id="ARBA00023136"/>
    </source>
</evidence>
<evidence type="ECO:0000256" key="2">
    <source>
        <dbReference type="ARBA" id="ARBA00022692"/>
    </source>
</evidence>
<feature type="transmembrane region" description="Helical" evidence="6">
    <location>
        <begin position="888"/>
        <end position="910"/>
    </location>
</feature>
<feature type="transmembrane region" description="Helical" evidence="6">
    <location>
        <begin position="715"/>
        <end position="740"/>
    </location>
</feature>
<keyword evidence="3 6" id="KW-1133">Transmembrane helix</keyword>
<dbReference type="GO" id="GO:0005230">
    <property type="term" value="F:extracellular ligand-gated monoatomic ion channel activity"/>
    <property type="evidence" value="ECO:0007669"/>
    <property type="project" value="InterPro"/>
</dbReference>
<dbReference type="Gene3D" id="1.20.58.390">
    <property type="entry name" value="Neurotransmitter-gated ion-channel transmembrane domain"/>
    <property type="match status" value="2"/>
</dbReference>
<dbReference type="AlphaFoldDB" id="A0A8W8KCK3"/>
<comment type="subcellular location">
    <subcellularLocation>
        <location evidence="1">Membrane</location>
        <topology evidence="1">Multi-pass membrane protein</topology>
    </subcellularLocation>
</comment>
<dbReference type="SUPFAM" id="SSF63712">
    <property type="entry name" value="Nicotinic receptor ligand binding domain-like"/>
    <property type="match status" value="2"/>
</dbReference>
<dbReference type="CDD" id="cd18989">
    <property type="entry name" value="LGIC_ECD_cation"/>
    <property type="match status" value="2"/>
</dbReference>
<organism evidence="9 10">
    <name type="scientific">Magallana gigas</name>
    <name type="common">Pacific oyster</name>
    <name type="synonym">Crassostrea gigas</name>
    <dbReference type="NCBI Taxonomy" id="29159"/>
    <lineage>
        <taxon>Eukaryota</taxon>
        <taxon>Metazoa</taxon>
        <taxon>Spiralia</taxon>
        <taxon>Lophotrochozoa</taxon>
        <taxon>Mollusca</taxon>
        <taxon>Bivalvia</taxon>
        <taxon>Autobranchia</taxon>
        <taxon>Pteriomorphia</taxon>
        <taxon>Ostreida</taxon>
        <taxon>Ostreoidea</taxon>
        <taxon>Ostreidae</taxon>
        <taxon>Magallana</taxon>
    </lineage>
</organism>
<dbReference type="PANTHER" id="PTHR18945">
    <property type="entry name" value="NEUROTRANSMITTER GATED ION CHANNEL"/>
    <property type="match status" value="1"/>
</dbReference>
<evidence type="ECO:0000313" key="10">
    <source>
        <dbReference type="Proteomes" id="UP000005408"/>
    </source>
</evidence>
<proteinExistence type="predicted"/>
<feature type="signal peptide" evidence="7">
    <location>
        <begin position="1"/>
        <end position="21"/>
    </location>
</feature>
<dbReference type="Proteomes" id="UP000005408">
    <property type="component" value="Unassembled WGS sequence"/>
</dbReference>
<dbReference type="SUPFAM" id="SSF90112">
    <property type="entry name" value="Neurotransmitter-gated ion-channel transmembrane pore"/>
    <property type="match status" value="2"/>
</dbReference>
<dbReference type="CDD" id="cd19051">
    <property type="entry name" value="LGIC_TM_cation"/>
    <property type="match status" value="2"/>
</dbReference>
<keyword evidence="10" id="KW-1185">Reference proteome</keyword>
<feature type="transmembrane region" description="Helical" evidence="6">
    <location>
        <begin position="292"/>
        <end position="315"/>
    </location>
</feature>
<reference evidence="9" key="1">
    <citation type="submission" date="2022-08" db="UniProtKB">
        <authorList>
            <consortium name="EnsemblMetazoa"/>
        </authorList>
    </citation>
    <scope>IDENTIFICATION</scope>
    <source>
        <strain evidence="9">05x7-T-G4-1.051#20</strain>
    </source>
</reference>
<dbReference type="InterPro" id="IPR038050">
    <property type="entry name" value="Neuro_actylchol_rec"/>
</dbReference>
<feature type="domain" description="Neurotransmitter-gated ion-channel ligand-binding" evidence="8">
    <location>
        <begin position="31"/>
        <end position="229"/>
    </location>
</feature>
<feature type="transmembrane region" description="Helical" evidence="6">
    <location>
        <begin position="776"/>
        <end position="803"/>
    </location>
</feature>
<feature type="transmembrane region" description="Helical" evidence="6">
    <location>
        <begin position="262"/>
        <end position="280"/>
    </location>
</feature>
<evidence type="ECO:0000256" key="5">
    <source>
        <dbReference type="SAM" id="MobiDB-lite"/>
    </source>
</evidence>
<evidence type="ECO:0000259" key="8">
    <source>
        <dbReference type="Pfam" id="PF02931"/>
    </source>
</evidence>
<keyword evidence="4 6" id="KW-0472">Membrane</keyword>
<evidence type="ECO:0000256" key="7">
    <source>
        <dbReference type="SAM" id="SignalP"/>
    </source>
</evidence>
<sequence>MKQTLLLSALCIFSSFVFVNGDVASDWIMFYRSIFNQYNKYSFPRVKQSHTVDVTLSYYLNGINNFDEVAGELKTVGFLKVEWKNELARWAEQPGGMSAAITDTMIPISDLWFPPLALVNSVNSLAVLGSSEDLVAVQNTGENVWRPAVILSSSCSTNPLYFPFDTQTCNLTFRAWDHIQSEITLKATDTKVRLDFFSPSEQWELRDTEIISWEREDISYLTFSLKIRRIPLWFVINMAAPIGLLGLLTTFVFLLPIEEGRVGYALGSFLTFSVYLSYIIDSLPRTSDPMSYLTIYIVIQVIMSGSVSCISVFTVKLYMKDEEARIPNYMALCIGFICCKFCSKEEEIEKEKTAAELEEKENDNLGFSPDEENENQQNQESSPQPEELPTSSKFGVPNIKWKPMDADGAEICPDEDRIAFLNVEVPRVGWKMVAKTIDIIFFLEVGMLQNKGQVDLQDVIRCKNRWDRTDLCVDYFSSWLGLRWSIQIQQCRRVLSVKAIQKPNLGHVKLLFEDLFTHNNEYSNLVFPHEDQLATIKVNMKFALYSIPEFDEVGGTLSVIGRLKMAWFDNFVIEKYVPQRHVLEAINIAQDDIWLPPITVFNSVESLTPVGHSGYEVTVTLTNGYIQWEIGVVTKTGCTVVATDYPFDTQYCTISFTPWGYSNSEVSIITDEENINLEDFIENEEWAVLESTQELSVAANRSIISYHLTLKRRPVFFIVNMMVPVILLGMLNSLCFVLPIDSGERVGFATNVFLTFAVYLTILSSELPVSSPLSIMSYYVAAMLSVSSVTTLIAIFTIQVSIYDPNEKIPTILVYIVAFITCRVCRKRYRRMGLRRHQTFEKTPLEDDGRDPAAAGEVTDEDDDDEDDIEKYRFGVSWLVVGKTLDKIFFLLFASGTLAVSGYFLVPLFMKLDTSIA</sequence>
<evidence type="ECO:0000256" key="3">
    <source>
        <dbReference type="ARBA" id="ARBA00022989"/>
    </source>
</evidence>
<feature type="transmembrane region" description="Helical" evidence="6">
    <location>
        <begin position="746"/>
        <end position="764"/>
    </location>
</feature>
<dbReference type="InterPro" id="IPR006201">
    <property type="entry name" value="Neur_channel"/>
</dbReference>
<dbReference type="Gene3D" id="2.70.170.10">
    <property type="entry name" value="Neurotransmitter-gated ion-channel ligand-binding domain"/>
    <property type="match status" value="2"/>
</dbReference>
<name>A0A8W8KCK3_MAGGI</name>
<feature type="chain" id="PRO_5036469117" description="Neurotransmitter-gated ion-channel ligand-binding domain-containing protein" evidence="7">
    <location>
        <begin position="22"/>
        <end position="917"/>
    </location>
</feature>
<evidence type="ECO:0000313" key="9">
    <source>
        <dbReference type="EnsemblMetazoa" id="G2263.7:cds"/>
    </source>
</evidence>
<dbReference type="Pfam" id="PF02931">
    <property type="entry name" value="Neur_chan_LBD"/>
    <property type="match status" value="2"/>
</dbReference>
<protein>
    <recommendedName>
        <fullName evidence="8">Neurotransmitter-gated ion-channel ligand-binding domain-containing protein</fullName>
    </recommendedName>
</protein>
<feature type="transmembrane region" description="Helical" evidence="6">
    <location>
        <begin position="232"/>
        <end position="255"/>
    </location>
</feature>
<evidence type="ECO:0000256" key="1">
    <source>
        <dbReference type="ARBA" id="ARBA00004141"/>
    </source>
</evidence>
<feature type="compositionally biased region" description="Low complexity" evidence="5">
    <location>
        <begin position="375"/>
        <end position="387"/>
    </location>
</feature>
<dbReference type="InterPro" id="IPR036719">
    <property type="entry name" value="Neuro-gated_channel_TM_sf"/>
</dbReference>
<evidence type="ECO:0000256" key="6">
    <source>
        <dbReference type="SAM" id="Phobius"/>
    </source>
</evidence>
<dbReference type="GO" id="GO:0004888">
    <property type="term" value="F:transmembrane signaling receptor activity"/>
    <property type="evidence" value="ECO:0007669"/>
    <property type="project" value="InterPro"/>
</dbReference>
<dbReference type="PRINTS" id="PR00252">
    <property type="entry name" value="NRIONCHANNEL"/>
</dbReference>
<accession>A0A8W8KCK3</accession>
<dbReference type="EnsemblMetazoa" id="G2263.7">
    <property type="protein sequence ID" value="G2263.7:cds"/>
    <property type="gene ID" value="G2263"/>
</dbReference>
<keyword evidence="7" id="KW-0732">Signal</keyword>
<keyword evidence="2 6" id="KW-0812">Transmembrane</keyword>
<dbReference type="InterPro" id="IPR006202">
    <property type="entry name" value="Neur_chan_lig-bd"/>
</dbReference>
<feature type="transmembrane region" description="Helical" evidence="6">
    <location>
        <begin position="809"/>
        <end position="826"/>
    </location>
</feature>
<dbReference type="GO" id="GO:0016020">
    <property type="term" value="C:membrane"/>
    <property type="evidence" value="ECO:0007669"/>
    <property type="project" value="UniProtKB-SubCell"/>
</dbReference>
<feature type="domain" description="Neurotransmitter-gated ion-channel ligand-binding" evidence="8">
    <location>
        <begin position="511"/>
        <end position="714"/>
    </location>
</feature>